<feature type="transmembrane region" description="Helical" evidence="1">
    <location>
        <begin position="27"/>
        <end position="44"/>
    </location>
</feature>
<sequence>MSKTMILLLAGILVGWVAVSLLTKDFVGTFLIAILFGVLLGYGVKKKEMD</sequence>
<keyword evidence="1" id="KW-1133">Transmembrane helix</keyword>
<reference evidence="3" key="1">
    <citation type="journal article" date="2019" name="Int. J. Syst. Evol. Microbiol.">
        <title>The Global Catalogue of Microorganisms (GCM) 10K type strain sequencing project: providing services to taxonomists for standard genome sequencing and annotation.</title>
        <authorList>
            <consortium name="The Broad Institute Genomics Platform"/>
            <consortium name="The Broad Institute Genome Sequencing Center for Infectious Disease"/>
            <person name="Wu L."/>
            <person name="Ma J."/>
        </authorList>
    </citation>
    <scope>NUCLEOTIDE SEQUENCE [LARGE SCALE GENOMIC DNA]</scope>
    <source>
        <strain evidence="3">KACC 11299</strain>
    </source>
</reference>
<protein>
    <submittedName>
        <fullName evidence="2">Uncharacterized protein</fullName>
    </submittedName>
</protein>
<keyword evidence="1" id="KW-0812">Transmembrane</keyword>
<comment type="caution">
    <text evidence="2">The sequence shown here is derived from an EMBL/GenBank/DDBJ whole genome shotgun (WGS) entry which is preliminary data.</text>
</comment>
<evidence type="ECO:0000313" key="2">
    <source>
        <dbReference type="EMBL" id="MFC5603181.1"/>
    </source>
</evidence>
<dbReference type="RefSeq" id="WP_381443497.1">
    <property type="nucleotide sequence ID" value="NZ_JBHSNP010000011.1"/>
</dbReference>
<keyword evidence="3" id="KW-1185">Reference proteome</keyword>
<dbReference type="Proteomes" id="UP001596071">
    <property type="component" value="Unassembled WGS sequence"/>
</dbReference>
<proteinExistence type="predicted"/>
<gene>
    <name evidence="2" type="ORF">ACFPTP_08085</name>
</gene>
<keyword evidence="1" id="KW-0472">Membrane</keyword>
<evidence type="ECO:0000256" key="1">
    <source>
        <dbReference type="SAM" id="Phobius"/>
    </source>
</evidence>
<accession>A0ABW0TXU4</accession>
<organism evidence="2 3">
    <name type="scientific">Sporosarcina koreensis</name>
    <dbReference type="NCBI Taxonomy" id="334735"/>
    <lineage>
        <taxon>Bacteria</taxon>
        <taxon>Bacillati</taxon>
        <taxon>Bacillota</taxon>
        <taxon>Bacilli</taxon>
        <taxon>Bacillales</taxon>
        <taxon>Caryophanaceae</taxon>
        <taxon>Sporosarcina</taxon>
    </lineage>
</organism>
<evidence type="ECO:0000313" key="3">
    <source>
        <dbReference type="Proteomes" id="UP001596071"/>
    </source>
</evidence>
<name>A0ABW0TXU4_9BACL</name>
<dbReference type="EMBL" id="JBHSNP010000011">
    <property type="protein sequence ID" value="MFC5603181.1"/>
    <property type="molecule type" value="Genomic_DNA"/>
</dbReference>